<feature type="transmembrane region" description="Helical" evidence="17">
    <location>
        <begin position="344"/>
        <end position="366"/>
    </location>
</feature>
<evidence type="ECO:0000256" key="13">
    <source>
        <dbReference type="ARBA" id="ARBA00023136"/>
    </source>
</evidence>
<dbReference type="InterPro" id="IPR051410">
    <property type="entry name" value="Ferric/Cupric_Reductase"/>
</dbReference>
<dbReference type="HOGENOM" id="CLU_010365_4_0_1"/>
<keyword evidence="14" id="KW-0325">Glycoprotein</keyword>
<accession>W6MWF7</accession>
<keyword evidence="4" id="KW-0813">Transport</keyword>
<comment type="subcellular location">
    <subcellularLocation>
        <location evidence="1">Cell membrane</location>
        <topology evidence="1">Multi-pass membrane protein</topology>
    </subcellularLocation>
</comment>
<dbReference type="GO" id="GO:0052851">
    <property type="term" value="F:ferric-chelate reductase (NADPH) activity"/>
    <property type="evidence" value="ECO:0007669"/>
    <property type="project" value="UniProtKB-EC"/>
</dbReference>
<organism evidence="20 21">
    <name type="scientific">Kuraishia capsulata CBS 1993</name>
    <dbReference type="NCBI Taxonomy" id="1382522"/>
    <lineage>
        <taxon>Eukaryota</taxon>
        <taxon>Fungi</taxon>
        <taxon>Dikarya</taxon>
        <taxon>Ascomycota</taxon>
        <taxon>Saccharomycotina</taxon>
        <taxon>Pichiomycetes</taxon>
        <taxon>Pichiales</taxon>
        <taxon>Pichiaceae</taxon>
        <taxon>Kuraishia</taxon>
    </lineage>
</organism>
<evidence type="ECO:0000256" key="11">
    <source>
        <dbReference type="ARBA" id="ARBA00023002"/>
    </source>
</evidence>
<feature type="transmembrane region" description="Helical" evidence="17">
    <location>
        <begin position="270"/>
        <end position="289"/>
    </location>
</feature>
<evidence type="ECO:0000256" key="5">
    <source>
        <dbReference type="ARBA" id="ARBA00022475"/>
    </source>
</evidence>
<dbReference type="InterPro" id="IPR013121">
    <property type="entry name" value="Fe_red_NAD-bd_6"/>
</dbReference>
<comment type="similarity">
    <text evidence="2">Belongs to the ferric reductase (FRE) family.</text>
</comment>
<keyword evidence="9" id="KW-0249">Electron transport</keyword>
<keyword evidence="13 17" id="KW-0472">Membrane</keyword>
<feature type="transmembrane region" description="Helical" evidence="17">
    <location>
        <begin position="310"/>
        <end position="332"/>
    </location>
</feature>
<evidence type="ECO:0000256" key="2">
    <source>
        <dbReference type="ARBA" id="ARBA00006278"/>
    </source>
</evidence>
<keyword evidence="21" id="KW-1185">Reference proteome</keyword>
<feature type="signal peptide" evidence="18">
    <location>
        <begin position="1"/>
        <end position="18"/>
    </location>
</feature>
<dbReference type="CDD" id="cd06186">
    <property type="entry name" value="NOX_Duox_like_FAD_NADP"/>
    <property type="match status" value="1"/>
</dbReference>
<dbReference type="GO" id="GO:0006826">
    <property type="term" value="P:iron ion transport"/>
    <property type="evidence" value="ECO:0007669"/>
    <property type="project" value="TreeGrafter"/>
</dbReference>
<keyword evidence="7 17" id="KW-0812">Transmembrane</keyword>
<dbReference type="GO" id="GO:0006879">
    <property type="term" value="P:intracellular iron ion homeostasis"/>
    <property type="evidence" value="ECO:0007669"/>
    <property type="project" value="TreeGrafter"/>
</dbReference>
<dbReference type="SUPFAM" id="SSF52343">
    <property type="entry name" value="Ferredoxin reductase-like, C-terminal NADP-linked domain"/>
    <property type="match status" value="1"/>
</dbReference>
<evidence type="ECO:0000313" key="21">
    <source>
        <dbReference type="Proteomes" id="UP000019384"/>
    </source>
</evidence>
<dbReference type="STRING" id="1382522.W6MWF7"/>
<feature type="compositionally biased region" description="Basic and acidic residues" evidence="16">
    <location>
        <begin position="617"/>
        <end position="629"/>
    </location>
</feature>
<dbReference type="GeneID" id="34520748"/>
<keyword evidence="11" id="KW-0560">Oxidoreductase</keyword>
<dbReference type="EC" id="1.16.1.9" evidence="3"/>
<evidence type="ECO:0000256" key="17">
    <source>
        <dbReference type="SAM" id="Phobius"/>
    </source>
</evidence>
<dbReference type="PANTHER" id="PTHR32361:SF9">
    <property type="entry name" value="FERRIC REDUCTASE TRANSMEMBRANE COMPONENT 3-RELATED"/>
    <property type="match status" value="1"/>
</dbReference>
<feature type="transmembrane region" description="Helical" evidence="17">
    <location>
        <begin position="162"/>
        <end position="182"/>
    </location>
</feature>
<dbReference type="AlphaFoldDB" id="W6MWF7"/>
<evidence type="ECO:0000256" key="7">
    <source>
        <dbReference type="ARBA" id="ARBA00022692"/>
    </source>
</evidence>
<dbReference type="RefSeq" id="XP_022459360.1">
    <property type="nucleotide sequence ID" value="XM_022601748.1"/>
</dbReference>
<evidence type="ECO:0000256" key="8">
    <source>
        <dbReference type="ARBA" id="ARBA00022827"/>
    </source>
</evidence>
<feature type="chain" id="PRO_5004880549" description="ferric-chelate reductase (NADPH)" evidence="18">
    <location>
        <begin position="19"/>
        <end position="707"/>
    </location>
</feature>
<keyword evidence="12" id="KW-0406">Ion transport</keyword>
<keyword evidence="18" id="KW-0732">Signal</keyword>
<feature type="region of interest" description="Disordered" evidence="16">
    <location>
        <begin position="603"/>
        <end position="632"/>
    </location>
</feature>
<evidence type="ECO:0000256" key="14">
    <source>
        <dbReference type="ARBA" id="ARBA00023180"/>
    </source>
</evidence>
<feature type="transmembrane region" description="Helical" evidence="17">
    <location>
        <begin position="231"/>
        <end position="250"/>
    </location>
</feature>
<evidence type="ECO:0000256" key="12">
    <source>
        <dbReference type="ARBA" id="ARBA00023065"/>
    </source>
</evidence>
<evidence type="ECO:0000313" key="20">
    <source>
        <dbReference type="EMBL" id="CDK27365.1"/>
    </source>
</evidence>
<keyword evidence="5" id="KW-1003">Cell membrane</keyword>
<dbReference type="Gene3D" id="3.40.50.80">
    <property type="entry name" value="Nucleotide-binding domain of ferredoxin-NADP reductase (FNR) module"/>
    <property type="match status" value="1"/>
</dbReference>
<evidence type="ECO:0000256" key="3">
    <source>
        <dbReference type="ARBA" id="ARBA00012668"/>
    </source>
</evidence>
<comment type="catalytic activity">
    <reaction evidence="15">
        <text>2 a Fe(II)-siderophore + NADP(+) + H(+) = 2 a Fe(III)-siderophore + NADPH</text>
        <dbReference type="Rhea" id="RHEA:28795"/>
        <dbReference type="Rhea" id="RHEA-COMP:11342"/>
        <dbReference type="Rhea" id="RHEA-COMP:11344"/>
        <dbReference type="ChEBI" id="CHEBI:15378"/>
        <dbReference type="ChEBI" id="CHEBI:29033"/>
        <dbReference type="ChEBI" id="CHEBI:29034"/>
        <dbReference type="ChEBI" id="CHEBI:57783"/>
        <dbReference type="ChEBI" id="CHEBI:58349"/>
        <dbReference type="EC" id="1.16.1.9"/>
    </reaction>
</comment>
<dbReference type="SFLD" id="SFLDS00052">
    <property type="entry name" value="Ferric_Reductase_Domain"/>
    <property type="match status" value="1"/>
</dbReference>
<dbReference type="Pfam" id="PF01794">
    <property type="entry name" value="Ferric_reduct"/>
    <property type="match status" value="1"/>
</dbReference>
<dbReference type="Pfam" id="PF08030">
    <property type="entry name" value="NAD_binding_6"/>
    <property type="match status" value="1"/>
</dbReference>
<dbReference type="InterPro" id="IPR013112">
    <property type="entry name" value="FAD-bd_8"/>
</dbReference>
<evidence type="ECO:0000256" key="16">
    <source>
        <dbReference type="SAM" id="MobiDB-lite"/>
    </source>
</evidence>
<gene>
    <name evidence="20" type="ORF">KUCA_T00003343001</name>
</gene>
<dbReference type="Pfam" id="PF08022">
    <property type="entry name" value="FAD_binding_8"/>
    <property type="match status" value="1"/>
</dbReference>
<feature type="transmembrane region" description="Helical" evidence="17">
    <location>
        <begin position="373"/>
        <end position="391"/>
    </location>
</feature>
<dbReference type="Proteomes" id="UP000019384">
    <property type="component" value="Unassembled WGS sequence"/>
</dbReference>
<evidence type="ECO:0000256" key="18">
    <source>
        <dbReference type="SAM" id="SignalP"/>
    </source>
</evidence>
<feature type="domain" description="FAD-binding FR-type" evidence="19">
    <location>
        <begin position="420"/>
        <end position="526"/>
    </location>
</feature>
<dbReference type="SFLD" id="SFLDG01168">
    <property type="entry name" value="Ferric_reductase_subgroup_(FRE"/>
    <property type="match status" value="1"/>
</dbReference>
<evidence type="ECO:0000256" key="6">
    <source>
        <dbReference type="ARBA" id="ARBA00022630"/>
    </source>
</evidence>
<dbReference type="EMBL" id="HG793128">
    <property type="protein sequence ID" value="CDK27365.1"/>
    <property type="molecule type" value="Genomic_DNA"/>
</dbReference>
<sequence>MKVSQLLVAAALLASANAGAWKVYNDDSYTLTGCNAAMLKSATFCGGGIKTFACACKNQPAMASVMQCLADRTDKDQEVLKEWFVYQCAAVNKTVTVEELDASYENASDYWVDLDHKPAGYNKSAISYRPVKNGNMTKYFTGYIVSYRKRYGTVDRSHYQGMSLLSAWALLLLIATLSNWFTRMSPATLKSMNNSLTRKARQYLGLAPTFRKHHVQSVGFFGYIPTRFESVVILVNFLFLLFCNTIGYSYDQRDLVFTSKMGGISRYIGDNSAVLLSYMTPLVFLFPGRNNFLQWCTGWSYGRFVAFHKWLARLYMCEIIIHSGAMAVTSQAVGKWATRLAVFWYRWGIVASVAGGLMIIGAGYTARRISYEVFLLIHFVLGGIFLAGAWIHCLDQEYEQYYYAAAAVWCFDTLIRFARIAVFGVRTSKVELIANETLKVTVPRPAFWKPYPGAHGFVHFVTPLTFWQSHPFTLVESTVHDQNIHFYIKIKNGITKKLASRIQKSGKGFTNIHVSVEGPYGERNHYEHYNKAVLLAGGNGIPGPFSHAMMLGTRDVEKTEVKLYWSIREYYSLNWFFDELMKLKGTNVQPVIYVSNAQSSLEGVNFDSSSQSSSSSDNEKTDSQEDLKDTSTSQLQKLKETFGFIEFRTGRIDIEKVISEEVAEANGSVAIGVCGHPAMADQARVAVAHAIGENKNRIDYFEEMQTW</sequence>
<dbReference type="PANTHER" id="PTHR32361">
    <property type="entry name" value="FERRIC/CUPRIC REDUCTASE TRANSMEMBRANE COMPONENT"/>
    <property type="match status" value="1"/>
</dbReference>
<dbReference type="InterPro" id="IPR017938">
    <property type="entry name" value="Riboflavin_synthase-like_b-brl"/>
</dbReference>
<reference evidence="20" key="2">
    <citation type="submission" date="2014-02" db="EMBL/GenBank/DDBJ databases">
        <title>Complete DNA sequence of /Kuraishia capsulata/ illustrates novel genomic features among budding yeasts (/Saccharomycotina/).</title>
        <authorList>
            <person name="Morales L."/>
            <person name="Noel B."/>
            <person name="Porcel B."/>
            <person name="Marcet-Houben M."/>
            <person name="Hullo M-F."/>
            <person name="Sacerdot C."/>
            <person name="Tekaia F."/>
            <person name="Leh-Louis V."/>
            <person name="Despons L."/>
            <person name="Khanna V."/>
            <person name="Aury J-M."/>
            <person name="Barbe V."/>
            <person name="Couloux A."/>
            <person name="Labadie K."/>
            <person name="Pelletier E."/>
            <person name="Souciet J-L."/>
            <person name="Boekhout T."/>
            <person name="Gabaldon T."/>
            <person name="Wincker P."/>
            <person name="Dujon B."/>
        </authorList>
    </citation>
    <scope>NUCLEOTIDE SEQUENCE</scope>
    <source>
        <strain evidence="20">CBS 1993</strain>
    </source>
</reference>
<proteinExistence type="inferred from homology"/>
<evidence type="ECO:0000259" key="19">
    <source>
        <dbReference type="PROSITE" id="PS51384"/>
    </source>
</evidence>
<reference evidence="20" key="1">
    <citation type="submission" date="2013-12" db="EMBL/GenBank/DDBJ databases">
        <authorList>
            <person name="Genoscope - CEA"/>
        </authorList>
    </citation>
    <scope>NUCLEOTIDE SEQUENCE</scope>
    <source>
        <strain evidence="20">CBS 1993</strain>
    </source>
</reference>
<evidence type="ECO:0000256" key="1">
    <source>
        <dbReference type="ARBA" id="ARBA00004651"/>
    </source>
</evidence>
<dbReference type="InterPro" id="IPR039261">
    <property type="entry name" value="FNR_nucleotide-bd"/>
</dbReference>
<evidence type="ECO:0000256" key="15">
    <source>
        <dbReference type="ARBA" id="ARBA00048483"/>
    </source>
</evidence>
<name>W6MWF7_9ASCO</name>
<evidence type="ECO:0000256" key="9">
    <source>
        <dbReference type="ARBA" id="ARBA00022982"/>
    </source>
</evidence>
<evidence type="ECO:0000256" key="4">
    <source>
        <dbReference type="ARBA" id="ARBA00022448"/>
    </source>
</evidence>
<dbReference type="InterPro" id="IPR013130">
    <property type="entry name" value="Fe3_Rdtase_TM_dom"/>
</dbReference>
<dbReference type="PROSITE" id="PS51384">
    <property type="entry name" value="FAD_FR"/>
    <property type="match status" value="1"/>
</dbReference>
<dbReference type="SUPFAM" id="SSF63380">
    <property type="entry name" value="Riboflavin synthase domain-like"/>
    <property type="match status" value="1"/>
</dbReference>
<protein>
    <recommendedName>
        <fullName evidence="3">ferric-chelate reductase (NADPH)</fullName>
        <ecNumber evidence="3">1.16.1.9</ecNumber>
    </recommendedName>
</protein>
<dbReference type="OrthoDB" id="4494341at2759"/>
<dbReference type="InterPro" id="IPR017927">
    <property type="entry name" value="FAD-bd_FR_type"/>
</dbReference>
<dbReference type="GO" id="GO:0015677">
    <property type="term" value="P:copper ion import"/>
    <property type="evidence" value="ECO:0007669"/>
    <property type="project" value="TreeGrafter"/>
</dbReference>
<dbReference type="GO" id="GO:0005886">
    <property type="term" value="C:plasma membrane"/>
    <property type="evidence" value="ECO:0007669"/>
    <property type="project" value="UniProtKB-SubCell"/>
</dbReference>
<keyword evidence="8" id="KW-0274">FAD</keyword>
<evidence type="ECO:0000256" key="10">
    <source>
        <dbReference type="ARBA" id="ARBA00022989"/>
    </source>
</evidence>
<keyword evidence="6" id="KW-0285">Flavoprotein</keyword>
<keyword evidence="10 17" id="KW-1133">Transmembrane helix</keyword>